<dbReference type="InterPro" id="IPR037523">
    <property type="entry name" value="VOC_core"/>
</dbReference>
<dbReference type="InterPro" id="IPR004360">
    <property type="entry name" value="Glyas_Fos-R_dOase_dom"/>
</dbReference>
<dbReference type="RefSeq" id="WP_087939208.1">
    <property type="nucleotide sequence ID" value="NZ_FNAC01000003.1"/>
</dbReference>
<dbReference type="InterPro" id="IPR052164">
    <property type="entry name" value="Anthracycline_SecMetBiosynth"/>
</dbReference>
<sequence>MSKKVTGIGGVFFKVKDPDATKSWYAQHLGFNIDRYGTAFEWRSAENPNQKGFSQWSPMKDDTSYFEPSTKDFMINYRVENLLDLVEELKSNGVRILDEIEEFEYGKFVHILDPDGHAIELWEPNDEVYDQLTEGRTKS</sequence>
<dbReference type="PROSITE" id="PS51819">
    <property type="entry name" value="VOC"/>
    <property type="match status" value="1"/>
</dbReference>
<dbReference type="AlphaFoldDB" id="A0A1G6NFI7"/>
<feature type="domain" description="VOC" evidence="1">
    <location>
        <begin position="7"/>
        <end position="124"/>
    </location>
</feature>
<organism evidence="2 3">
    <name type="scientific">Algoriphagus faecimaris</name>
    <dbReference type="NCBI Taxonomy" id="686796"/>
    <lineage>
        <taxon>Bacteria</taxon>
        <taxon>Pseudomonadati</taxon>
        <taxon>Bacteroidota</taxon>
        <taxon>Cytophagia</taxon>
        <taxon>Cytophagales</taxon>
        <taxon>Cyclobacteriaceae</taxon>
        <taxon>Algoriphagus</taxon>
    </lineage>
</organism>
<dbReference type="InterPro" id="IPR029068">
    <property type="entry name" value="Glyas_Bleomycin-R_OHBP_Dase"/>
</dbReference>
<dbReference type="Pfam" id="PF00903">
    <property type="entry name" value="Glyoxalase"/>
    <property type="match status" value="1"/>
</dbReference>
<proteinExistence type="predicted"/>
<dbReference type="PANTHER" id="PTHR33993">
    <property type="entry name" value="GLYOXALASE-RELATED"/>
    <property type="match status" value="1"/>
</dbReference>
<dbReference type="STRING" id="686796.SAMN04488104_1003105"/>
<evidence type="ECO:0000259" key="1">
    <source>
        <dbReference type="PROSITE" id="PS51819"/>
    </source>
</evidence>
<protein>
    <recommendedName>
        <fullName evidence="1">VOC domain-containing protein</fullName>
    </recommendedName>
</protein>
<dbReference type="EMBL" id="FNAC01000003">
    <property type="protein sequence ID" value="SDC66481.1"/>
    <property type="molecule type" value="Genomic_DNA"/>
</dbReference>
<gene>
    <name evidence="2" type="ORF">SAMN04488104_1003105</name>
</gene>
<dbReference type="Proteomes" id="UP000199060">
    <property type="component" value="Unassembled WGS sequence"/>
</dbReference>
<dbReference type="Gene3D" id="3.10.180.10">
    <property type="entry name" value="2,3-Dihydroxybiphenyl 1,2-Dioxygenase, domain 1"/>
    <property type="match status" value="1"/>
</dbReference>
<accession>A0A1G6NFI7</accession>
<dbReference type="SUPFAM" id="SSF54593">
    <property type="entry name" value="Glyoxalase/Bleomycin resistance protein/Dihydroxybiphenyl dioxygenase"/>
    <property type="match status" value="1"/>
</dbReference>
<dbReference type="PANTHER" id="PTHR33993:SF5">
    <property type="entry name" value="GLYOXALASE"/>
    <property type="match status" value="1"/>
</dbReference>
<reference evidence="3" key="1">
    <citation type="submission" date="2016-10" db="EMBL/GenBank/DDBJ databases">
        <authorList>
            <person name="Varghese N."/>
            <person name="Submissions S."/>
        </authorList>
    </citation>
    <scope>NUCLEOTIDE SEQUENCE [LARGE SCALE GENOMIC DNA]</scope>
    <source>
        <strain evidence="3">DSM 23095</strain>
    </source>
</reference>
<evidence type="ECO:0000313" key="3">
    <source>
        <dbReference type="Proteomes" id="UP000199060"/>
    </source>
</evidence>
<name>A0A1G6NFI7_9BACT</name>
<keyword evidence="3" id="KW-1185">Reference proteome</keyword>
<dbReference type="OrthoDB" id="9799428at2"/>
<evidence type="ECO:0000313" key="2">
    <source>
        <dbReference type="EMBL" id="SDC66481.1"/>
    </source>
</evidence>